<proteinExistence type="predicted"/>
<organism evidence="1 2">
    <name type="scientific">Parvibaculum sedimenti</name>
    <dbReference type="NCBI Taxonomy" id="2608632"/>
    <lineage>
        <taxon>Bacteria</taxon>
        <taxon>Pseudomonadati</taxon>
        <taxon>Pseudomonadota</taxon>
        <taxon>Alphaproteobacteria</taxon>
        <taxon>Hyphomicrobiales</taxon>
        <taxon>Parvibaculaceae</taxon>
        <taxon>Parvibaculum</taxon>
    </lineage>
</organism>
<sequence>MMTDHELSLLAAYMFDTHGMKALEYADTAVEELEQIGELLRADAWRALKGFVIDMAEGRRSREGNILH</sequence>
<name>A0A6N6VDN9_9HYPH</name>
<dbReference type="AlphaFoldDB" id="A0A6N6VDN9"/>
<evidence type="ECO:0000313" key="1">
    <source>
        <dbReference type="EMBL" id="KAB7738835.1"/>
    </source>
</evidence>
<comment type="caution">
    <text evidence="1">The sequence shown here is derived from an EMBL/GenBank/DDBJ whole genome shotgun (WGS) entry which is preliminary data.</text>
</comment>
<evidence type="ECO:0000313" key="2">
    <source>
        <dbReference type="Proteomes" id="UP000468901"/>
    </source>
</evidence>
<reference evidence="1 2" key="1">
    <citation type="submission" date="2019-09" db="EMBL/GenBank/DDBJ databases">
        <title>Parvibaculum sedimenti sp. nov., isolated from sediment.</title>
        <authorList>
            <person name="Wang Y."/>
        </authorList>
    </citation>
    <scope>NUCLEOTIDE SEQUENCE [LARGE SCALE GENOMIC DNA]</scope>
    <source>
        <strain evidence="1 2">HXT-9</strain>
    </source>
</reference>
<dbReference type="Proteomes" id="UP000468901">
    <property type="component" value="Unassembled WGS sequence"/>
</dbReference>
<protein>
    <submittedName>
        <fullName evidence="1">Uncharacterized protein</fullName>
    </submittedName>
</protein>
<dbReference type="RefSeq" id="WP_152217286.1">
    <property type="nucleotide sequence ID" value="NZ_JBAQYD010000305.1"/>
</dbReference>
<accession>A0A6N6VDN9</accession>
<keyword evidence="2" id="KW-1185">Reference proteome</keyword>
<gene>
    <name evidence="1" type="ORF">F2P47_15470</name>
</gene>
<dbReference type="EMBL" id="WESC01000016">
    <property type="protein sequence ID" value="KAB7738835.1"/>
    <property type="molecule type" value="Genomic_DNA"/>
</dbReference>